<name>A0ABX1XVE2_9BACL</name>
<organism evidence="2 3">
    <name type="scientific">Paenibacillus phytorum</name>
    <dbReference type="NCBI Taxonomy" id="2654977"/>
    <lineage>
        <taxon>Bacteria</taxon>
        <taxon>Bacillati</taxon>
        <taxon>Bacillota</taxon>
        <taxon>Bacilli</taxon>
        <taxon>Bacillales</taxon>
        <taxon>Paenibacillaceae</taxon>
        <taxon>Paenibacillus</taxon>
    </lineage>
</organism>
<comment type="caution">
    <text evidence="2">The sequence shown here is derived from an EMBL/GenBank/DDBJ whole genome shotgun (WGS) entry which is preliminary data.</text>
</comment>
<dbReference type="Pfam" id="PF14452">
    <property type="entry name" value="Multi_ubiq"/>
    <property type="match status" value="1"/>
</dbReference>
<feature type="domain" description="Multi-ubiquitin" evidence="1">
    <location>
        <begin position="13"/>
        <end position="85"/>
    </location>
</feature>
<dbReference type="RefSeq" id="WP_171643822.1">
    <property type="nucleotide sequence ID" value="NZ_WHOA01000095.1"/>
</dbReference>
<evidence type="ECO:0000259" key="1">
    <source>
        <dbReference type="Pfam" id="PF14452"/>
    </source>
</evidence>
<accession>A0ABX1XVE2</accession>
<gene>
    <name evidence="2" type="ORF">GC098_14050</name>
</gene>
<evidence type="ECO:0000313" key="2">
    <source>
        <dbReference type="EMBL" id="NOU72535.1"/>
    </source>
</evidence>
<dbReference type="InterPro" id="IPR027802">
    <property type="entry name" value="Multi-ubiquitin_dom"/>
</dbReference>
<dbReference type="Proteomes" id="UP000616779">
    <property type="component" value="Unassembled WGS sequence"/>
</dbReference>
<dbReference type="EMBL" id="WHOA01000095">
    <property type="protein sequence ID" value="NOU72535.1"/>
    <property type="molecule type" value="Genomic_DNA"/>
</dbReference>
<sequence>MNNTEGQEKDKTVEIVVNARPRTVAKDKLSYRYVVELAYGQFDPNPNVVYTVTYSKGIHDEKGSLVDGKDVMAHKGMVFHVTKTDKS</sequence>
<reference evidence="2 3" key="1">
    <citation type="submission" date="2019-10" db="EMBL/GenBank/DDBJ databases">
        <title>Description of Paenibacillus terrestris sp. nov.</title>
        <authorList>
            <person name="Carlier A."/>
            <person name="Qi S."/>
        </authorList>
    </citation>
    <scope>NUCLEOTIDE SEQUENCE [LARGE SCALE GENOMIC DNA]</scope>
    <source>
        <strain evidence="2 3">LMG 31458</strain>
    </source>
</reference>
<protein>
    <recommendedName>
        <fullName evidence="1">Multi-ubiquitin domain-containing protein</fullName>
    </recommendedName>
</protein>
<evidence type="ECO:0000313" key="3">
    <source>
        <dbReference type="Proteomes" id="UP000616779"/>
    </source>
</evidence>
<keyword evidence="3" id="KW-1185">Reference proteome</keyword>
<proteinExistence type="predicted"/>